<gene>
    <name evidence="1" type="ORF">FOMPIDRAFT_1102388</name>
</gene>
<organism evidence="1 2">
    <name type="scientific">Fomitopsis schrenkii</name>
    <name type="common">Brown rot fungus</name>
    <dbReference type="NCBI Taxonomy" id="2126942"/>
    <lineage>
        <taxon>Eukaryota</taxon>
        <taxon>Fungi</taxon>
        <taxon>Dikarya</taxon>
        <taxon>Basidiomycota</taxon>
        <taxon>Agaricomycotina</taxon>
        <taxon>Agaricomycetes</taxon>
        <taxon>Polyporales</taxon>
        <taxon>Fomitopsis</taxon>
    </lineage>
</organism>
<dbReference type="InParanoid" id="S8DVT4"/>
<dbReference type="AlphaFoldDB" id="S8DVT4"/>
<keyword evidence="2" id="KW-1185">Reference proteome</keyword>
<accession>S8DVT4</accession>
<dbReference type="OrthoDB" id="2798924at2759"/>
<feature type="non-terminal residue" evidence="1">
    <location>
        <position position="67"/>
    </location>
</feature>
<dbReference type="EMBL" id="KE504185">
    <property type="protein sequence ID" value="EPS96717.1"/>
    <property type="molecule type" value="Genomic_DNA"/>
</dbReference>
<dbReference type="Proteomes" id="UP000015241">
    <property type="component" value="Unassembled WGS sequence"/>
</dbReference>
<dbReference type="HOGENOM" id="CLU_209442_0_0_1"/>
<name>S8DVT4_FOMSC</name>
<reference evidence="1 2" key="1">
    <citation type="journal article" date="2012" name="Science">
        <title>The Paleozoic origin of enzymatic lignin decomposition reconstructed from 31 fungal genomes.</title>
        <authorList>
            <person name="Floudas D."/>
            <person name="Binder M."/>
            <person name="Riley R."/>
            <person name="Barry K."/>
            <person name="Blanchette R.A."/>
            <person name="Henrissat B."/>
            <person name="Martinez A.T."/>
            <person name="Otillar R."/>
            <person name="Spatafora J.W."/>
            <person name="Yadav J.S."/>
            <person name="Aerts A."/>
            <person name="Benoit I."/>
            <person name="Boyd A."/>
            <person name="Carlson A."/>
            <person name="Copeland A."/>
            <person name="Coutinho P.M."/>
            <person name="de Vries R.P."/>
            <person name="Ferreira P."/>
            <person name="Findley K."/>
            <person name="Foster B."/>
            <person name="Gaskell J."/>
            <person name="Glotzer D."/>
            <person name="Gorecki P."/>
            <person name="Heitman J."/>
            <person name="Hesse C."/>
            <person name="Hori C."/>
            <person name="Igarashi K."/>
            <person name="Jurgens J.A."/>
            <person name="Kallen N."/>
            <person name="Kersten P."/>
            <person name="Kohler A."/>
            <person name="Kuees U."/>
            <person name="Kumar T.K.A."/>
            <person name="Kuo A."/>
            <person name="LaButti K."/>
            <person name="Larrondo L.F."/>
            <person name="Lindquist E."/>
            <person name="Ling A."/>
            <person name="Lombard V."/>
            <person name="Lucas S."/>
            <person name="Lundell T."/>
            <person name="Martin R."/>
            <person name="McLaughlin D.J."/>
            <person name="Morgenstern I."/>
            <person name="Morin E."/>
            <person name="Murat C."/>
            <person name="Nagy L.G."/>
            <person name="Nolan M."/>
            <person name="Ohm R.A."/>
            <person name="Patyshakuliyeva A."/>
            <person name="Rokas A."/>
            <person name="Ruiz-Duenas F.J."/>
            <person name="Sabat G."/>
            <person name="Salamov A."/>
            <person name="Samejima M."/>
            <person name="Schmutz J."/>
            <person name="Slot J.C."/>
            <person name="St John F."/>
            <person name="Stenlid J."/>
            <person name="Sun H."/>
            <person name="Sun S."/>
            <person name="Syed K."/>
            <person name="Tsang A."/>
            <person name="Wiebenga A."/>
            <person name="Young D."/>
            <person name="Pisabarro A."/>
            <person name="Eastwood D.C."/>
            <person name="Martin F."/>
            <person name="Cullen D."/>
            <person name="Grigoriev I.V."/>
            <person name="Hibbett D.S."/>
        </authorList>
    </citation>
    <scope>NUCLEOTIDE SEQUENCE</scope>
    <source>
        <strain evidence="2">FP-58527</strain>
    </source>
</reference>
<sequence length="67" mass="7688">MLGVTADNTTANDTMIDELQKLVKSFPGQKMRSRCFLHIVNLVAKALLRQFEPKKKKKKDSTHNEED</sequence>
<evidence type="ECO:0000313" key="2">
    <source>
        <dbReference type="Proteomes" id="UP000015241"/>
    </source>
</evidence>
<proteinExistence type="predicted"/>
<evidence type="ECO:0000313" key="1">
    <source>
        <dbReference type="EMBL" id="EPS96717.1"/>
    </source>
</evidence>
<protein>
    <submittedName>
        <fullName evidence="1">Uncharacterized protein</fullName>
    </submittedName>
</protein>